<feature type="domain" description="Guanylate cyclase" evidence="9">
    <location>
        <begin position="347"/>
        <end position="489"/>
    </location>
</feature>
<dbReference type="EMBL" id="BNCQ01000022">
    <property type="protein sequence ID" value="GIM06907.1"/>
    <property type="molecule type" value="Genomic_DNA"/>
</dbReference>
<feature type="region of interest" description="Disordered" evidence="8">
    <location>
        <begin position="1052"/>
        <end position="1091"/>
    </location>
</feature>
<dbReference type="GO" id="GO:0001653">
    <property type="term" value="F:peptide receptor activity"/>
    <property type="evidence" value="ECO:0007669"/>
    <property type="project" value="TreeGrafter"/>
</dbReference>
<evidence type="ECO:0000313" key="11">
    <source>
        <dbReference type="Proteomes" id="UP000722791"/>
    </source>
</evidence>
<comment type="similarity">
    <text evidence="7">Belongs to the adenylyl cyclase class-4/guanylyl cyclase family.</text>
</comment>
<protein>
    <recommendedName>
        <fullName evidence="9">Guanylate cyclase domain-containing protein</fullName>
    </recommendedName>
</protein>
<dbReference type="Gene3D" id="3.30.70.1230">
    <property type="entry name" value="Nucleotide cyclase"/>
    <property type="match status" value="1"/>
</dbReference>
<dbReference type="InterPro" id="IPR029787">
    <property type="entry name" value="Nucleotide_cyclase"/>
</dbReference>
<feature type="compositionally biased region" description="Low complexity" evidence="8">
    <location>
        <begin position="1074"/>
        <end position="1091"/>
    </location>
</feature>
<sequence length="1148" mass="115000">MGGNLPASRMLAFAQSLRTAPNTGAGMSGGRTRGSSAGRMALAGAYMAEGGLMPGADVPSSAKRASSICTPVAAGAVHGDSNVGVGGGDINGIHSAHTGGGVSGEGGGGRSVGEIVDKWGGGAAVSSAAPMPLSSVVVATAGEPTAAPPAPALVPTLSAAAMDERVSLSSAEVATPATASAGPAPKVASTLPAPWCPPPLLPVERTGPGSGGSGCNGGSSSDSTRSSSSECWHEVVAVGVVDPVSGRRGVVVMQRDVTAKVVAERHVAQVSETEHRLLEQIFPRHVLQYITEEAGQLGAGRGRVSETDGSGCDDGGSGCDGASSQVSNWRPRIRDCHRLATWHPRVTVLFADIQGFTPMCKVLPPAVVMTFLHTLFTAFDSMLDRHRVYKVETIGDCYMVAGGLIRQDEDGMAAVQGGGHVDPEQALHVVEFAKAMLVAASSVALPTTGAPVKVRIGIHSGPVVSGVVGTRMPRFCLFGDTVNTASRMESTGVAGCIHVSEECFQLLRQRDPVAAEGWEATGGIEVKGKGLMRTHLWTPPPVTAVRAAAATDITPTTASSSTPAATAVTNANSTPYVPAITPVPTTAMTTEPTAGTASLLPKQLLPDVQKKNQKHQPARLDPLSPAPLSPKPQQQTPSCALKTRAAAPPEPPEGDAPAIGSTSAATAATTATAEHTRGSCIAAAASVPLERRRTSLSTTSTPITGVQPALSTEDMHLRIPSSASFLSELTAMDPPGIRSMAVPHPAVLDSVVEEEHDPFTAGALVAVTSSSTVQVAAPPFSLVDRSVAAAAASLAATAAVSTTITTTATAATGSSNGRGAVLEESATGEEGLALSAGWLATYNSAAVSVAASDDINHLIESMGGGAELDHLMFVPALTSGTVPHPAVQSGYGGHRGTAATGFDVSSSGHLVPGASRIGPSSGAGLAFRGKRLMMAATGGGSTSSSQQNSTAQFPYAPATNVSTGGNQRSQRQRNIFAAMVAAVRASASATGTAGGGSSGAAGVTAAAMTAAAMAFYSGGSSCDMVWNGADCGSSTGTPSTLTRQASYTTVLDSRNPVSPQPSMASYHLKSTAGPSASFPSRPQSQRQSQPQLSQLLLKTPSSAAAADPADVTSAAAAAANTTATTAASGGASAVASCQGACTAGKDAV</sequence>
<feature type="compositionally biased region" description="Gly residues" evidence="8">
    <location>
        <begin position="208"/>
        <end position="217"/>
    </location>
</feature>
<feature type="compositionally biased region" description="Low complexity" evidence="8">
    <location>
        <begin position="655"/>
        <end position="673"/>
    </location>
</feature>
<evidence type="ECO:0000256" key="2">
    <source>
        <dbReference type="ARBA" id="ARBA00022692"/>
    </source>
</evidence>
<comment type="subcellular location">
    <subcellularLocation>
        <location evidence="1">Membrane</location>
    </subcellularLocation>
</comment>
<keyword evidence="3" id="KW-0547">Nucleotide-binding</keyword>
<dbReference type="GO" id="GO:0007168">
    <property type="term" value="P:receptor guanylyl cyclase signaling pathway"/>
    <property type="evidence" value="ECO:0007669"/>
    <property type="project" value="TreeGrafter"/>
</dbReference>
<keyword evidence="5" id="KW-0472">Membrane</keyword>
<evidence type="ECO:0000256" key="8">
    <source>
        <dbReference type="SAM" id="MobiDB-lite"/>
    </source>
</evidence>
<feature type="compositionally biased region" description="Polar residues" evidence="8">
    <location>
        <begin position="1052"/>
        <end position="1063"/>
    </location>
</feature>
<dbReference type="PANTHER" id="PTHR11920:SF335">
    <property type="entry name" value="GUANYLATE CYCLASE"/>
    <property type="match status" value="1"/>
</dbReference>
<proteinExistence type="inferred from homology"/>
<dbReference type="CDD" id="cd07302">
    <property type="entry name" value="CHD"/>
    <property type="match status" value="1"/>
</dbReference>
<feature type="compositionally biased region" description="Low complexity" evidence="8">
    <location>
        <begin position="942"/>
        <end position="952"/>
    </location>
</feature>
<keyword evidence="4" id="KW-1133">Transmembrane helix</keyword>
<dbReference type="SMART" id="SM00044">
    <property type="entry name" value="CYCc"/>
    <property type="match status" value="1"/>
</dbReference>
<organism evidence="10 11">
    <name type="scientific">Volvox reticuliferus</name>
    <dbReference type="NCBI Taxonomy" id="1737510"/>
    <lineage>
        <taxon>Eukaryota</taxon>
        <taxon>Viridiplantae</taxon>
        <taxon>Chlorophyta</taxon>
        <taxon>core chlorophytes</taxon>
        <taxon>Chlorophyceae</taxon>
        <taxon>CS clade</taxon>
        <taxon>Chlamydomonadales</taxon>
        <taxon>Volvocaceae</taxon>
        <taxon>Volvox</taxon>
    </lineage>
</organism>
<dbReference type="GO" id="GO:0035556">
    <property type="term" value="P:intracellular signal transduction"/>
    <property type="evidence" value="ECO:0007669"/>
    <property type="project" value="InterPro"/>
</dbReference>
<dbReference type="InterPro" id="IPR018297">
    <property type="entry name" value="A/G_cyclase_CS"/>
</dbReference>
<feature type="compositionally biased region" description="Low complexity" evidence="8">
    <location>
        <begin position="218"/>
        <end position="228"/>
    </location>
</feature>
<feature type="region of interest" description="Disordered" evidence="8">
    <location>
        <begin position="937"/>
        <end position="969"/>
    </location>
</feature>
<dbReference type="Pfam" id="PF00211">
    <property type="entry name" value="Guanylate_cyc"/>
    <property type="match status" value="1"/>
</dbReference>
<evidence type="ECO:0000256" key="6">
    <source>
        <dbReference type="ARBA" id="ARBA00023239"/>
    </source>
</evidence>
<dbReference type="GO" id="GO:0004383">
    <property type="term" value="F:guanylate cyclase activity"/>
    <property type="evidence" value="ECO:0007669"/>
    <property type="project" value="TreeGrafter"/>
</dbReference>
<feature type="region of interest" description="Disordered" evidence="8">
    <location>
        <begin position="609"/>
        <end position="676"/>
    </location>
</feature>
<feature type="compositionally biased region" description="Polar residues" evidence="8">
    <location>
        <begin position="959"/>
        <end position="969"/>
    </location>
</feature>
<evidence type="ECO:0000256" key="4">
    <source>
        <dbReference type="ARBA" id="ARBA00022989"/>
    </source>
</evidence>
<dbReference type="GO" id="GO:0005886">
    <property type="term" value="C:plasma membrane"/>
    <property type="evidence" value="ECO:0007669"/>
    <property type="project" value="TreeGrafter"/>
</dbReference>
<name>A0A8J4GH16_9CHLO</name>
<feature type="region of interest" description="Disordered" evidence="8">
    <location>
        <begin position="201"/>
        <end position="228"/>
    </location>
</feature>
<dbReference type="PROSITE" id="PS00452">
    <property type="entry name" value="GUANYLATE_CYCLASE_1"/>
    <property type="match status" value="1"/>
</dbReference>
<dbReference type="AlphaFoldDB" id="A0A8J4GH16"/>
<reference evidence="10" key="1">
    <citation type="journal article" date="2021" name="Proc. Natl. Acad. Sci. U.S.A.">
        <title>Three genomes in the algal genus Volvox reveal the fate of a haploid sex-determining region after a transition to homothallism.</title>
        <authorList>
            <person name="Yamamoto K."/>
            <person name="Hamaji T."/>
            <person name="Kawai-Toyooka H."/>
            <person name="Matsuzaki R."/>
            <person name="Takahashi F."/>
            <person name="Nishimura Y."/>
            <person name="Kawachi M."/>
            <person name="Noguchi H."/>
            <person name="Minakuchi Y."/>
            <person name="Umen J.G."/>
            <person name="Toyoda A."/>
            <person name="Nozaki H."/>
        </authorList>
    </citation>
    <scope>NUCLEOTIDE SEQUENCE</scope>
    <source>
        <strain evidence="10">NIES-3785</strain>
    </source>
</reference>
<dbReference type="InterPro" id="IPR050401">
    <property type="entry name" value="Cyclic_nucleotide_synthase"/>
</dbReference>
<evidence type="ECO:0000256" key="1">
    <source>
        <dbReference type="ARBA" id="ARBA00004370"/>
    </source>
</evidence>
<dbReference type="GO" id="GO:0000166">
    <property type="term" value="F:nucleotide binding"/>
    <property type="evidence" value="ECO:0007669"/>
    <property type="project" value="UniProtKB-KW"/>
</dbReference>
<accession>A0A8J4GH16</accession>
<gene>
    <name evidence="10" type="ORF">Vretimale_11135</name>
</gene>
<dbReference type="Proteomes" id="UP000722791">
    <property type="component" value="Unassembled WGS sequence"/>
</dbReference>
<evidence type="ECO:0000256" key="3">
    <source>
        <dbReference type="ARBA" id="ARBA00022741"/>
    </source>
</evidence>
<evidence type="ECO:0000256" key="5">
    <source>
        <dbReference type="ARBA" id="ARBA00023136"/>
    </source>
</evidence>
<keyword evidence="2" id="KW-0812">Transmembrane</keyword>
<keyword evidence="6 7" id="KW-0456">Lyase</keyword>
<dbReference type="PROSITE" id="PS50125">
    <property type="entry name" value="GUANYLATE_CYCLASE_2"/>
    <property type="match status" value="1"/>
</dbReference>
<comment type="caution">
    <text evidence="10">The sequence shown here is derived from an EMBL/GenBank/DDBJ whole genome shotgun (WGS) entry which is preliminary data.</text>
</comment>
<evidence type="ECO:0000256" key="7">
    <source>
        <dbReference type="RuleBase" id="RU000405"/>
    </source>
</evidence>
<dbReference type="InterPro" id="IPR001054">
    <property type="entry name" value="A/G_cyclase"/>
</dbReference>
<dbReference type="PANTHER" id="PTHR11920">
    <property type="entry name" value="GUANYLYL CYCLASE"/>
    <property type="match status" value="1"/>
</dbReference>
<dbReference type="SUPFAM" id="SSF55073">
    <property type="entry name" value="Nucleotide cyclase"/>
    <property type="match status" value="1"/>
</dbReference>
<evidence type="ECO:0000259" key="9">
    <source>
        <dbReference type="PROSITE" id="PS50125"/>
    </source>
</evidence>
<dbReference type="GO" id="GO:0004016">
    <property type="term" value="F:adenylate cyclase activity"/>
    <property type="evidence" value="ECO:0007669"/>
    <property type="project" value="TreeGrafter"/>
</dbReference>
<evidence type="ECO:0000313" key="10">
    <source>
        <dbReference type="EMBL" id="GIM06907.1"/>
    </source>
</evidence>